<comment type="pathway">
    <text evidence="3 14">Amino-acid biosynthesis; L-histidine biosynthesis; L-histidine from 5-phospho-alpha-D-ribose 1-diphosphate: step 3/9.</text>
</comment>
<evidence type="ECO:0000256" key="7">
    <source>
        <dbReference type="ARBA" id="ARBA00022490"/>
    </source>
</evidence>
<name>A0A4Q9V300_9ACTO</name>
<evidence type="ECO:0000313" key="16">
    <source>
        <dbReference type="EMBL" id="TBW22967.1"/>
    </source>
</evidence>
<dbReference type="EC" id="3.5.4.19" evidence="14"/>
<evidence type="ECO:0000256" key="6">
    <source>
        <dbReference type="ARBA" id="ARBA00008299"/>
    </source>
</evidence>
<evidence type="ECO:0000256" key="11">
    <source>
        <dbReference type="ARBA" id="ARBA00022833"/>
    </source>
</evidence>
<evidence type="ECO:0000256" key="14">
    <source>
        <dbReference type="HAMAP-Rule" id="MF_01021"/>
    </source>
</evidence>
<dbReference type="SUPFAM" id="SSF141734">
    <property type="entry name" value="HisI-like"/>
    <property type="match status" value="1"/>
</dbReference>
<dbReference type="NCBIfam" id="NF000768">
    <property type="entry name" value="PRK00051.1"/>
    <property type="match status" value="1"/>
</dbReference>
<dbReference type="GO" id="GO:0004635">
    <property type="term" value="F:phosphoribosyl-AMP cyclohydrolase activity"/>
    <property type="evidence" value="ECO:0007669"/>
    <property type="project" value="UniProtKB-UniRule"/>
</dbReference>
<dbReference type="UniPathway" id="UPA00031">
    <property type="reaction ID" value="UER00008"/>
</dbReference>
<keyword evidence="11 14" id="KW-0862">Zinc</keyword>
<evidence type="ECO:0000256" key="13">
    <source>
        <dbReference type="ARBA" id="ARBA00023102"/>
    </source>
</evidence>
<organism evidence="16 17">
    <name type="scientific">Arcanobacterium bovis</name>
    <dbReference type="NCBI Taxonomy" id="2529275"/>
    <lineage>
        <taxon>Bacteria</taxon>
        <taxon>Bacillati</taxon>
        <taxon>Actinomycetota</taxon>
        <taxon>Actinomycetes</taxon>
        <taxon>Actinomycetales</taxon>
        <taxon>Actinomycetaceae</taxon>
        <taxon>Arcanobacterium</taxon>
    </lineage>
</organism>
<dbReference type="PANTHER" id="PTHR42945">
    <property type="entry name" value="HISTIDINE BIOSYNTHESIS BIFUNCTIONAL PROTEIN"/>
    <property type="match status" value="1"/>
</dbReference>
<comment type="subunit">
    <text evidence="14">Homodimer.</text>
</comment>
<comment type="similarity">
    <text evidence="14">Belongs to the PRA-CH family.</text>
</comment>
<gene>
    <name evidence="14 16" type="primary">hisI</name>
    <name evidence="16" type="ORF">EZJ44_03510</name>
</gene>
<feature type="binding site" evidence="14">
    <location>
        <position position="88"/>
    </location>
    <ligand>
        <name>Mg(2+)</name>
        <dbReference type="ChEBI" id="CHEBI:18420"/>
    </ligand>
</feature>
<keyword evidence="12 14" id="KW-0460">Magnesium</keyword>
<dbReference type="Proteomes" id="UP000293036">
    <property type="component" value="Unassembled WGS sequence"/>
</dbReference>
<dbReference type="InterPro" id="IPR002496">
    <property type="entry name" value="PRib_AMP_CycHydrolase_dom"/>
</dbReference>
<comment type="subcellular location">
    <subcellularLocation>
        <location evidence="14">Cytoplasm</location>
    </subcellularLocation>
</comment>
<comment type="catalytic activity">
    <reaction evidence="2">
        <text>1-(5-phospho-beta-D-ribosyl)-ATP + H2O = 1-(5-phospho-beta-D-ribosyl)-5'-AMP + diphosphate + H(+)</text>
        <dbReference type="Rhea" id="RHEA:22828"/>
        <dbReference type="ChEBI" id="CHEBI:15377"/>
        <dbReference type="ChEBI" id="CHEBI:15378"/>
        <dbReference type="ChEBI" id="CHEBI:33019"/>
        <dbReference type="ChEBI" id="CHEBI:59457"/>
        <dbReference type="ChEBI" id="CHEBI:73183"/>
        <dbReference type="EC" id="3.6.1.31"/>
    </reaction>
</comment>
<keyword evidence="10 14" id="KW-0378">Hydrolase</keyword>
<feature type="binding site" evidence="14">
    <location>
        <position position="112"/>
    </location>
    <ligand>
        <name>Zn(2+)</name>
        <dbReference type="ChEBI" id="CHEBI:29105"/>
        <note>ligand shared between dimeric partners</note>
    </ligand>
</feature>
<comment type="pathway">
    <text evidence="4">Amino-acid biosynthesis; L-histidine biosynthesis; L-histidine from 5-phospho-alpha-D-ribose 1-diphosphate: step 2/9.</text>
</comment>
<evidence type="ECO:0000256" key="4">
    <source>
        <dbReference type="ARBA" id="ARBA00005204"/>
    </source>
</evidence>
<comment type="similarity">
    <text evidence="6">In the N-terminal section; belongs to the PRA-CH family.</text>
</comment>
<dbReference type="PANTHER" id="PTHR42945:SF11">
    <property type="entry name" value="PHOSPHORIBOSYL-AMP CYCLOHYDROLASE"/>
    <property type="match status" value="1"/>
</dbReference>
<dbReference type="GO" id="GO:0008270">
    <property type="term" value="F:zinc ion binding"/>
    <property type="evidence" value="ECO:0007669"/>
    <property type="project" value="UniProtKB-UniRule"/>
</dbReference>
<comment type="cofactor">
    <cofactor evidence="14">
        <name>Zn(2+)</name>
        <dbReference type="ChEBI" id="CHEBI:29105"/>
    </cofactor>
    <text evidence="14">Binds 1 zinc ion per subunit.</text>
</comment>
<dbReference type="FunFam" id="3.10.20.810:FF:000001">
    <property type="entry name" value="Histidine biosynthesis bifunctional protein HisIE"/>
    <property type="match status" value="1"/>
</dbReference>
<comment type="caution">
    <text evidence="16">The sequence shown here is derived from an EMBL/GenBank/DDBJ whole genome shotgun (WGS) entry which is preliminary data.</text>
</comment>
<dbReference type="GO" id="GO:0000287">
    <property type="term" value="F:magnesium ion binding"/>
    <property type="evidence" value="ECO:0007669"/>
    <property type="project" value="UniProtKB-UniRule"/>
</dbReference>
<protein>
    <recommendedName>
        <fullName evidence="14">Phosphoribosyl-AMP cyclohydrolase</fullName>
        <shortName evidence="14">PRA-CH</shortName>
        <ecNumber evidence="14">3.5.4.19</ecNumber>
    </recommendedName>
</protein>
<feature type="binding site" evidence="14">
    <location>
        <position position="90"/>
    </location>
    <ligand>
        <name>Mg(2+)</name>
        <dbReference type="ChEBI" id="CHEBI:18420"/>
    </ligand>
</feature>
<dbReference type="InterPro" id="IPR026660">
    <property type="entry name" value="PRA-CH"/>
</dbReference>
<dbReference type="OrthoDB" id="9795769at2"/>
<evidence type="ECO:0000256" key="1">
    <source>
        <dbReference type="ARBA" id="ARBA00000024"/>
    </source>
</evidence>
<dbReference type="RefSeq" id="WP_131280147.1">
    <property type="nucleotide sequence ID" value="NZ_JBHSLR010000009.1"/>
</dbReference>
<feature type="binding site" evidence="14">
    <location>
        <position position="105"/>
    </location>
    <ligand>
        <name>Zn(2+)</name>
        <dbReference type="ChEBI" id="CHEBI:29105"/>
        <note>ligand shared between dimeric partners</note>
    </ligand>
</feature>
<feature type="binding site" evidence="14">
    <location>
        <position position="92"/>
    </location>
    <ligand>
        <name>Mg(2+)</name>
        <dbReference type="ChEBI" id="CHEBI:18420"/>
    </ligand>
</feature>
<accession>A0A4Q9V300</accession>
<dbReference type="GO" id="GO:0000105">
    <property type="term" value="P:L-histidine biosynthetic process"/>
    <property type="evidence" value="ECO:0007669"/>
    <property type="project" value="UniProtKB-UniRule"/>
</dbReference>
<keyword evidence="9 14" id="KW-0479">Metal-binding</keyword>
<proteinExistence type="inferred from homology"/>
<comment type="function">
    <text evidence="14">Catalyzes the hydrolysis of the adenine ring of phosphoribosyl-AMP.</text>
</comment>
<dbReference type="HAMAP" id="MF_01021">
    <property type="entry name" value="HisI"/>
    <property type="match status" value="1"/>
</dbReference>
<feature type="domain" description="Phosphoribosyl-AMP cyclohydrolase" evidence="15">
    <location>
        <begin position="41"/>
        <end position="113"/>
    </location>
</feature>
<dbReference type="AlphaFoldDB" id="A0A4Q9V300"/>
<dbReference type="InterPro" id="IPR038019">
    <property type="entry name" value="PRib_AMP_CycHydrolase_sf"/>
</dbReference>
<sequence>MSAENAPQDVLDPQYEQRIKFNDQGLVLAVIQDWDNKDVLMVAWMNRVALARTLSTGRVWFWSRSRQEYWRKGDTSGHIQLVKNVSLDCDGDSLLVQVEQVGSACHTGERTCFLAGGELLLTHNGESEKQ</sequence>
<keyword evidence="13 14" id="KW-0368">Histidine biosynthesis</keyword>
<evidence type="ECO:0000256" key="10">
    <source>
        <dbReference type="ARBA" id="ARBA00022801"/>
    </source>
</evidence>
<dbReference type="Pfam" id="PF01502">
    <property type="entry name" value="PRA-CH"/>
    <property type="match status" value="1"/>
</dbReference>
<evidence type="ECO:0000256" key="3">
    <source>
        <dbReference type="ARBA" id="ARBA00005169"/>
    </source>
</evidence>
<comment type="cofactor">
    <cofactor evidence="14">
        <name>Mg(2+)</name>
        <dbReference type="ChEBI" id="CHEBI:18420"/>
    </cofactor>
    <text evidence="14">Binds 1 Mg(2+) ion per subunit.</text>
</comment>
<evidence type="ECO:0000256" key="2">
    <source>
        <dbReference type="ARBA" id="ARBA00001460"/>
    </source>
</evidence>
<dbReference type="Gene3D" id="3.10.20.810">
    <property type="entry name" value="Phosphoribosyl-AMP cyclohydrolase"/>
    <property type="match status" value="1"/>
</dbReference>
<reference evidence="16 17" key="1">
    <citation type="submission" date="2019-02" db="EMBL/GenBank/DDBJ databases">
        <title>Arcanobacterium bovis sp. nov., isolated from the milk of a cow with mastitis.</title>
        <authorList>
            <person name="Sammra O."/>
            <person name="Foster G."/>
            <person name="Hassan A."/>
            <person name="Alssahen M."/>
            <person name="Laemmler C."/>
            <person name="Borowiak M."/>
            <person name="Malorny B."/>
            <person name="Abdulmawjood A."/>
        </authorList>
    </citation>
    <scope>NUCLEOTIDE SEQUENCE [LARGE SCALE GENOMIC DNA]</scope>
    <source>
        <strain evidence="16 17">C605018/01/1</strain>
    </source>
</reference>
<dbReference type="GO" id="GO:0005737">
    <property type="term" value="C:cytoplasm"/>
    <property type="evidence" value="ECO:0007669"/>
    <property type="project" value="UniProtKB-SubCell"/>
</dbReference>
<feature type="binding site" evidence="14">
    <location>
        <position position="89"/>
    </location>
    <ligand>
        <name>Zn(2+)</name>
        <dbReference type="ChEBI" id="CHEBI:29105"/>
        <note>ligand shared between dimeric partners</note>
    </ligand>
</feature>
<keyword evidence="8 14" id="KW-0028">Amino-acid biosynthesis</keyword>
<evidence type="ECO:0000256" key="5">
    <source>
        <dbReference type="ARBA" id="ARBA00007731"/>
    </source>
</evidence>
<evidence type="ECO:0000256" key="12">
    <source>
        <dbReference type="ARBA" id="ARBA00022842"/>
    </source>
</evidence>
<evidence type="ECO:0000313" key="17">
    <source>
        <dbReference type="Proteomes" id="UP000293036"/>
    </source>
</evidence>
<keyword evidence="17" id="KW-1185">Reference proteome</keyword>
<evidence type="ECO:0000256" key="8">
    <source>
        <dbReference type="ARBA" id="ARBA00022605"/>
    </source>
</evidence>
<keyword evidence="7 14" id="KW-0963">Cytoplasm</keyword>
<comment type="similarity">
    <text evidence="5">In the C-terminal section; belongs to the PRA-PH family.</text>
</comment>
<dbReference type="EMBL" id="SJDT01000002">
    <property type="protein sequence ID" value="TBW22967.1"/>
    <property type="molecule type" value="Genomic_DNA"/>
</dbReference>
<dbReference type="GO" id="GO:0004636">
    <property type="term" value="F:phosphoribosyl-ATP diphosphatase activity"/>
    <property type="evidence" value="ECO:0007669"/>
    <property type="project" value="UniProtKB-EC"/>
</dbReference>
<evidence type="ECO:0000256" key="9">
    <source>
        <dbReference type="ARBA" id="ARBA00022723"/>
    </source>
</evidence>
<evidence type="ECO:0000259" key="15">
    <source>
        <dbReference type="Pfam" id="PF01502"/>
    </source>
</evidence>
<comment type="catalytic activity">
    <reaction evidence="1 14">
        <text>1-(5-phospho-beta-D-ribosyl)-5'-AMP + H2O = 1-(5-phospho-beta-D-ribosyl)-5-[(5-phospho-beta-D-ribosylamino)methylideneamino]imidazole-4-carboxamide</text>
        <dbReference type="Rhea" id="RHEA:20049"/>
        <dbReference type="ChEBI" id="CHEBI:15377"/>
        <dbReference type="ChEBI" id="CHEBI:58435"/>
        <dbReference type="ChEBI" id="CHEBI:59457"/>
        <dbReference type="EC" id="3.5.4.19"/>
    </reaction>
</comment>